<evidence type="ECO:0000259" key="1">
    <source>
        <dbReference type="Pfam" id="PF12680"/>
    </source>
</evidence>
<evidence type="ECO:0000313" key="3">
    <source>
        <dbReference type="Proteomes" id="UP000054877"/>
    </source>
</evidence>
<accession>A0A0W0YYR3</accession>
<organism evidence="2 3">
    <name type="scientific">Legionella spiritensis</name>
    <dbReference type="NCBI Taxonomy" id="452"/>
    <lineage>
        <taxon>Bacteria</taxon>
        <taxon>Pseudomonadati</taxon>
        <taxon>Pseudomonadota</taxon>
        <taxon>Gammaproteobacteria</taxon>
        <taxon>Legionellales</taxon>
        <taxon>Legionellaceae</taxon>
        <taxon>Legionella</taxon>
    </lineage>
</organism>
<dbReference type="Gene3D" id="3.10.450.50">
    <property type="match status" value="1"/>
</dbReference>
<evidence type="ECO:0000313" key="2">
    <source>
        <dbReference type="EMBL" id="KTD61758.1"/>
    </source>
</evidence>
<feature type="domain" description="SnoaL-like" evidence="1">
    <location>
        <begin position="21"/>
        <end position="110"/>
    </location>
</feature>
<proteinExistence type="predicted"/>
<dbReference type="AlphaFoldDB" id="A0A0W0YYR3"/>
<dbReference type="InterPro" id="IPR037401">
    <property type="entry name" value="SnoaL-like"/>
</dbReference>
<dbReference type="Pfam" id="PF12680">
    <property type="entry name" value="SnoaL_2"/>
    <property type="match status" value="1"/>
</dbReference>
<reference evidence="2 3" key="1">
    <citation type="submission" date="2015-11" db="EMBL/GenBank/DDBJ databases">
        <title>Genomic analysis of 38 Legionella species identifies large and diverse effector repertoires.</title>
        <authorList>
            <person name="Burstein D."/>
            <person name="Amaro F."/>
            <person name="Zusman T."/>
            <person name="Lifshitz Z."/>
            <person name="Cohen O."/>
            <person name="Gilbert J.A."/>
            <person name="Pupko T."/>
            <person name="Shuman H.A."/>
            <person name="Segal G."/>
        </authorList>
    </citation>
    <scope>NUCLEOTIDE SEQUENCE [LARGE SCALE GENOMIC DNA]</scope>
    <source>
        <strain evidence="2 3">Mt.St.Helens-9</strain>
    </source>
</reference>
<dbReference type="SUPFAM" id="SSF54427">
    <property type="entry name" value="NTF2-like"/>
    <property type="match status" value="1"/>
</dbReference>
<name>A0A0W0YYR3_LEGSP</name>
<gene>
    <name evidence="2" type="ORF">Lspi_2388</name>
</gene>
<dbReference type="EMBL" id="LNYX01000031">
    <property type="protein sequence ID" value="KTD61758.1"/>
    <property type="molecule type" value="Genomic_DNA"/>
</dbReference>
<dbReference type="InterPro" id="IPR032710">
    <property type="entry name" value="NTF2-like_dom_sf"/>
</dbReference>
<dbReference type="RefSeq" id="WP_065238431.1">
    <property type="nucleotide sequence ID" value="NZ_CAAAII010000001.1"/>
</dbReference>
<comment type="caution">
    <text evidence="2">The sequence shown here is derived from an EMBL/GenBank/DDBJ whole genome shotgun (WGS) entry which is preliminary data.</text>
</comment>
<protein>
    <recommendedName>
        <fullName evidence="1">SnoaL-like domain-containing protein</fullName>
    </recommendedName>
</protein>
<sequence>MEENHKNIIRKAFEVIFEKKHHDEETIGLYFSRNYRQWVDGHELDFQDFIAHIKAQGKRIERLSVTFKSMVAEGNRVATIHLIDALTKEGFPVKGKVMAQFTLEDNRIVACEELTHFSEAREKDRDLGSVR</sequence>
<dbReference type="STRING" id="452.Lspi_2388"/>
<dbReference type="PATRIC" id="fig|452.5.peg.2636"/>
<keyword evidence="3" id="KW-1185">Reference proteome</keyword>
<dbReference type="Proteomes" id="UP000054877">
    <property type="component" value="Unassembled WGS sequence"/>
</dbReference>